<keyword evidence="1" id="KW-0472">Membrane</keyword>
<keyword evidence="1" id="KW-1133">Transmembrane helix</keyword>
<keyword evidence="1" id="KW-0812">Transmembrane</keyword>
<gene>
    <name evidence="2" type="ORF">FE247_02215</name>
</gene>
<feature type="transmembrane region" description="Helical" evidence="1">
    <location>
        <begin position="304"/>
        <end position="322"/>
    </location>
</feature>
<protein>
    <recommendedName>
        <fullName evidence="4">Pentapeptide repeat-containing protein</fullName>
    </recommendedName>
</protein>
<evidence type="ECO:0000313" key="3">
    <source>
        <dbReference type="Proteomes" id="UP000305417"/>
    </source>
</evidence>
<name>A0ABY2V6H3_9BACT</name>
<organism evidence="2 3">
    <name type="scientific">Aliarcobacter cibarius</name>
    <dbReference type="NCBI Taxonomy" id="255507"/>
    <lineage>
        <taxon>Bacteria</taxon>
        <taxon>Pseudomonadati</taxon>
        <taxon>Campylobacterota</taxon>
        <taxon>Epsilonproteobacteria</taxon>
        <taxon>Campylobacterales</taxon>
        <taxon>Arcobacteraceae</taxon>
        <taxon>Aliarcobacter</taxon>
    </lineage>
</organism>
<reference evidence="2 3" key="1">
    <citation type="submission" date="2019-05" db="EMBL/GenBank/DDBJ databases">
        <title>Arcobacter cibarius and Arcobacter thereius providing challenges in identification an antibiotic susceptibility and Quinolone resistance.</title>
        <authorList>
            <person name="Busch A."/>
            <person name="Hanel I."/>
            <person name="Hotzel H."/>
            <person name="Tomaso H."/>
        </authorList>
    </citation>
    <scope>NUCLEOTIDE SEQUENCE [LARGE SCALE GENOMIC DNA]</scope>
    <source>
        <strain evidence="2 3">16CS0831-2</strain>
    </source>
</reference>
<proteinExistence type="predicted"/>
<evidence type="ECO:0008006" key="4">
    <source>
        <dbReference type="Google" id="ProtNLM"/>
    </source>
</evidence>
<evidence type="ECO:0000256" key="1">
    <source>
        <dbReference type="SAM" id="Phobius"/>
    </source>
</evidence>
<dbReference type="EMBL" id="VBUC01000003">
    <property type="protein sequence ID" value="TLT01317.1"/>
    <property type="molecule type" value="Genomic_DNA"/>
</dbReference>
<evidence type="ECO:0000313" key="2">
    <source>
        <dbReference type="EMBL" id="TLT01317.1"/>
    </source>
</evidence>
<comment type="caution">
    <text evidence="2">The sequence shown here is derived from an EMBL/GenBank/DDBJ whole genome shotgun (WGS) entry which is preliminary data.</text>
</comment>
<feature type="transmembrane region" description="Helical" evidence="1">
    <location>
        <begin position="348"/>
        <end position="369"/>
    </location>
</feature>
<dbReference type="RefSeq" id="WP_138108312.1">
    <property type="nucleotide sequence ID" value="NZ_VBUC01000003.1"/>
</dbReference>
<sequence>MNEYDTPCGEKKIELANYSNELLDSENNIFDINEYIIRKESKIIYKNILFDDMKIPFHLTLKKELNNGINDIEIINCVFEKDVLINKEFISLSLKNCCFEEKFYINNQYNNPDKVIKIGSLNIQDTKFNANFKLHNSEIKNFVLKDTDFEKNADFFKTKFLTTKDIVFHTINFRALALFGETVFSEYLIFKYVTFQGYSHFREAVFKKGLNLEYANIEKEMNFFGIKELDKKKSIENTNQETYRIVKYQLQKVGNIIDSNKYHTLELEKKRKKVCNFCDNKNRSSLDCLVLNIHKISSNYSTNWFLSLLWILVVGLIFNLYLTNEFLSINLFKYISLLTSKEDFSSNYILFVLNKVILGYLYYQFVTAIRKDTRK</sequence>
<keyword evidence="3" id="KW-1185">Reference proteome</keyword>
<accession>A0ABY2V6H3</accession>
<dbReference type="Proteomes" id="UP000305417">
    <property type="component" value="Unassembled WGS sequence"/>
</dbReference>